<dbReference type="SMART" id="SM00320">
    <property type="entry name" value="WD40"/>
    <property type="match status" value="5"/>
</dbReference>
<dbReference type="Proteomes" id="UP001642540">
    <property type="component" value="Unassembled WGS sequence"/>
</dbReference>
<dbReference type="InterPro" id="IPR036322">
    <property type="entry name" value="WD40_repeat_dom_sf"/>
</dbReference>
<evidence type="ECO:0000256" key="1">
    <source>
        <dbReference type="ARBA" id="ARBA00021125"/>
    </source>
</evidence>
<dbReference type="EMBL" id="CAXLJM020000033">
    <property type="protein sequence ID" value="CAL8100896.1"/>
    <property type="molecule type" value="Genomic_DNA"/>
</dbReference>
<accession>A0ABP1QEV3</accession>
<dbReference type="SUPFAM" id="SSF50978">
    <property type="entry name" value="WD40 repeat-like"/>
    <property type="match status" value="1"/>
</dbReference>
<feature type="compositionally biased region" description="Basic residues" evidence="5">
    <location>
        <begin position="421"/>
        <end position="431"/>
    </location>
</feature>
<evidence type="ECO:0000256" key="4">
    <source>
        <dbReference type="PROSITE-ProRule" id="PRU00221"/>
    </source>
</evidence>
<keyword evidence="7" id="KW-1185">Reference proteome</keyword>
<dbReference type="InterPro" id="IPR039328">
    <property type="entry name" value="WDR89"/>
</dbReference>
<dbReference type="InterPro" id="IPR015943">
    <property type="entry name" value="WD40/YVTN_repeat-like_dom_sf"/>
</dbReference>
<proteinExistence type="predicted"/>
<protein>
    <recommendedName>
        <fullName evidence="1">WD repeat-containing protein 89</fullName>
    </recommendedName>
</protein>
<dbReference type="Gene3D" id="2.130.10.10">
    <property type="entry name" value="YVTN repeat-like/Quinoprotein amine dehydrogenase"/>
    <property type="match status" value="2"/>
</dbReference>
<keyword evidence="3" id="KW-0677">Repeat</keyword>
<evidence type="ECO:0000313" key="6">
    <source>
        <dbReference type="EMBL" id="CAL8100896.1"/>
    </source>
</evidence>
<gene>
    <name evidence="6" type="ORF">ODALV1_LOCUS10666</name>
</gene>
<feature type="repeat" description="WD" evidence="4">
    <location>
        <begin position="366"/>
        <end position="407"/>
    </location>
</feature>
<organism evidence="6 7">
    <name type="scientific">Orchesella dallaii</name>
    <dbReference type="NCBI Taxonomy" id="48710"/>
    <lineage>
        <taxon>Eukaryota</taxon>
        <taxon>Metazoa</taxon>
        <taxon>Ecdysozoa</taxon>
        <taxon>Arthropoda</taxon>
        <taxon>Hexapoda</taxon>
        <taxon>Collembola</taxon>
        <taxon>Entomobryomorpha</taxon>
        <taxon>Entomobryoidea</taxon>
        <taxon>Orchesellidae</taxon>
        <taxon>Orchesellinae</taxon>
        <taxon>Orchesella</taxon>
    </lineage>
</organism>
<feature type="region of interest" description="Disordered" evidence="5">
    <location>
        <begin position="405"/>
        <end position="431"/>
    </location>
</feature>
<sequence>MEDNDEEQAMSKLTKRANKIQIDDRDVNEWEQVQSAFFEHYYPHTTSRFSKESKSTTSGSGNNPPPPTLFSDTFCDGTTVLCGFAGGTCMALDINRLSSDEVVLNAQTSWKHSGLTCLRCSRVSPFIFFSSSTDGTIRLWDIREQVRTPSQKFALDDSTSTNKSTKTSEKTHKKPILQFDVSSNDQLVCGGTELVQEDSYLLFWDVRSGKLLGGYCESHSDDVTAVRFHPHQNHCLASGSTDGLLNTFNLLETTEDDALQYSFNTNSSVDSIHWASSATSDSLVTCVTHTNEVQVWDAITGDRIAEINRKLLAETMMRSNPEAVYISSCHSLDTKGVGLVTCSLSGGNTRLIELNNDMKPVPRGLFMDHNAVVQTAEFLPKVRQWITFDEDGIIKLWQLQAPSSTEKKQNRSKNVSSGEKRIKRFKPYNLG</sequence>
<feature type="region of interest" description="Disordered" evidence="5">
    <location>
        <begin position="151"/>
        <end position="171"/>
    </location>
</feature>
<evidence type="ECO:0000313" key="7">
    <source>
        <dbReference type="Proteomes" id="UP001642540"/>
    </source>
</evidence>
<name>A0ABP1QEV3_9HEXA</name>
<dbReference type="Pfam" id="PF00400">
    <property type="entry name" value="WD40"/>
    <property type="match status" value="2"/>
</dbReference>
<keyword evidence="2 4" id="KW-0853">WD repeat</keyword>
<reference evidence="6 7" key="1">
    <citation type="submission" date="2024-08" db="EMBL/GenBank/DDBJ databases">
        <authorList>
            <person name="Cucini C."/>
            <person name="Frati F."/>
        </authorList>
    </citation>
    <scope>NUCLEOTIDE SEQUENCE [LARGE SCALE GENOMIC DNA]</scope>
</reference>
<dbReference type="PANTHER" id="PTHR22889:SF0">
    <property type="entry name" value="WD REPEAT-CONTAINING PROTEIN 89"/>
    <property type="match status" value="1"/>
</dbReference>
<dbReference type="InterPro" id="IPR001680">
    <property type="entry name" value="WD40_rpt"/>
</dbReference>
<evidence type="ECO:0000256" key="3">
    <source>
        <dbReference type="ARBA" id="ARBA00022737"/>
    </source>
</evidence>
<comment type="caution">
    <text evidence="6">The sequence shown here is derived from an EMBL/GenBank/DDBJ whole genome shotgun (WGS) entry which is preliminary data.</text>
</comment>
<evidence type="ECO:0000256" key="2">
    <source>
        <dbReference type="ARBA" id="ARBA00022574"/>
    </source>
</evidence>
<dbReference type="PANTHER" id="PTHR22889">
    <property type="entry name" value="WD REPEAT-CONTAINING PROTEIN 89"/>
    <property type="match status" value="1"/>
</dbReference>
<dbReference type="PROSITE" id="PS50082">
    <property type="entry name" value="WD_REPEATS_2"/>
    <property type="match status" value="2"/>
</dbReference>
<feature type="repeat" description="WD" evidence="4">
    <location>
        <begin position="128"/>
        <end position="150"/>
    </location>
</feature>
<evidence type="ECO:0000256" key="5">
    <source>
        <dbReference type="SAM" id="MobiDB-lite"/>
    </source>
</evidence>